<dbReference type="InterPro" id="IPR016039">
    <property type="entry name" value="Thiolase-like"/>
</dbReference>
<dbReference type="CDD" id="cd00834">
    <property type="entry name" value="KAS_I_II"/>
    <property type="match status" value="1"/>
</dbReference>
<evidence type="ECO:0000256" key="2">
    <source>
        <dbReference type="ARBA" id="ARBA00005194"/>
    </source>
</evidence>
<keyword evidence="9" id="KW-1133">Transmembrane helix</keyword>
<evidence type="ECO:0000259" key="15">
    <source>
        <dbReference type="PROSITE" id="PS52004"/>
    </source>
</evidence>
<dbReference type="EMBL" id="CP034337">
    <property type="protein sequence ID" value="AZL73740.1"/>
    <property type="molecule type" value="Genomic_DNA"/>
</dbReference>
<evidence type="ECO:0000313" key="16">
    <source>
        <dbReference type="EMBL" id="AZL73740.1"/>
    </source>
</evidence>
<evidence type="ECO:0000313" key="17">
    <source>
        <dbReference type="Proteomes" id="UP000272622"/>
    </source>
</evidence>
<dbReference type="PROSITE" id="PS52004">
    <property type="entry name" value="KS3_2"/>
    <property type="match status" value="1"/>
</dbReference>
<dbReference type="InterPro" id="IPR018201">
    <property type="entry name" value="Ketoacyl_synth_AS"/>
</dbReference>
<dbReference type="SMART" id="SM00825">
    <property type="entry name" value="PKS_KS"/>
    <property type="match status" value="1"/>
</dbReference>
<keyword evidence="7 14" id="KW-0808">Transferase</keyword>
<evidence type="ECO:0000256" key="8">
    <source>
        <dbReference type="ARBA" id="ARBA00022692"/>
    </source>
</evidence>
<keyword evidence="6" id="KW-0997">Cell inner membrane</keyword>
<comment type="similarity">
    <text evidence="3 14">Belongs to the thiolase-like superfamily. Beta-ketoacyl-ACP synthases family.</text>
</comment>
<dbReference type="InterPro" id="IPR014031">
    <property type="entry name" value="Ketoacyl_synth_C"/>
</dbReference>
<reference evidence="16 17" key="1">
    <citation type="submission" date="2018-12" db="EMBL/GenBank/DDBJ databases">
        <authorList>
            <person name="Li S."/>
            <person name="Yang R."/>
            <person name="Chen G."/>
            <person name="Zou L."/>
            <person name="Zhang C."/>
            <person name="Chen Y."/>
            <person name="Liu Z."/>
            <person name="Li Y."/>
            <person name="Yan Y."/>
            <person name="Huang M."/>
            <person name="Chen T."/>
        </authorList>
    </citation>
    <scope>NUCLEOTIDE SEQUENCE [LARGE SCALE GENOMIC DNA]</scope>
    <source>
        <strain evidence="16 17">2014</strain>
    </source>
</reference>
<dbReference type="PANTHER" id="PTHR11712:SF352">
    <property type="entry name" value="3-OXOACYL-[ACYL-CARRIER-PROTEIN] SYNTHASE"/>
    <property type="match status" value="1"/>
</dbReference>
<evidence type="ECO:0000256" key="13">
    <source>
        <dbReference type="ARBA" id="ARBA00041756"/>
    </source>
</evidence>
<name>A0ABM7CQM2_9PSED</name>
<evidence type="ECO:0000256" key="14">
    <source>
        <dbReference type="RuleBase" id="RU003694"/>
    </source>
</evidence>
<accession>A0ABM7CQM2</accession>
<dbReference type="PANTHER" id="PTHR11712">
    <property type="entry name" value="POLYKETIDE SYNTHASE-RELATED"/>
    <property type="match status" value="1"/>
</dbReference>
<keyword evidence="10" id="KW-0472">Membrane</keyword>
<gene>
    <name evidence="16" type="ORF">EI693_11865</name>
</gene>
<comment type="subcellular location">
    <subcellularLocation>
        <location evidence="1">Cell inner membrane</location>
    </subcellularLocation>
</comment>
<dbReference type="RefSeq" id="WP_125463858.1">
    <property type="nucleotide sequence ID" value="NZ_CP034337.1"/>
</dbReference>
<evidence type="ECO:0000256" key="3">
    <source>
        <dbReference type="ARBA" id="ARBA00008467"/>
    </source>
</evidence>
<dbReference type="Pfam" id="PF00109">
    <property type="entry name" value="ketoacyl-synt"/>
    <property type="match status" value="1"/>
</dbReference>
<proteinExistence type="inferred from homology"/>
<keyword evidence="17" id="KW-1185">Reference proteome</keyword>
<evidence type="ECO:0000256" key="4">
    <source>
        <dbReference type="ARBA" id="ARBA00022458"/>
    </source>
</evidence>
<organism evidence="16 17">
    <name type="scientific">Pseudomonas oryziphila</name>
    <dbReference type="NCBI Taxonomy" id="2894079"/>
    <lineage>
        <taxon>Bacteria</taxon>
        <taxon>Pseudomonadati</taxon>
        <taxon>Pseudomonadota</taxon>
        <taxon>Gammaproteobacteria</taxon>
        <taxon>Pseudomonadales</taxon>
        <taxon>Pseudomonadaceae</taxon>
        <taxon>Pseudomonas</taxon>
    </lineage>
</organism>
<comment type="function">
    <text evidence="11">Proposed to synthesize NOD factor fatty acyl chain. Involved in the synthesis of a highly unsaturated fatty acid moiety, which forms part of a lipo-oligosaccharide that is responsible for host specificity.</text>
</comment>
<evidence type="ECO:0000256" key="1">
    <source>
        <dbReference type="ARBA" id="ARBA00004533"/>
    </source>
</evidence>
<dbReference type="Pfam" id="PF02801">
    <property type="entry name" value="Ketoacyl-synt_C"/>
    <property type="match status" value="1"/>
</dbReference>
<evidence type="ECO:0000256" key="7">
    <source>
        <dbReference type="ARBA" id="ARBA00022679"/>
    </source>
</evidence>
<evidence type="ECO:0000256" key="9">
    <source>
        <dbReference type="ARBA" id="ARBA00022989"/>
    </source>
</evidence>
<dbReference type="Gene3D" id="3.40.47.10">
    <property type="match status" value="1"/>
</dbReference>
<evidence type="ECO:0000256" key="12">
    <source>
        <dbReference type="ARBA" id="ARBA00039445"/>
    </source>
</evidence>
<comment type="pathway">
    <text evidence="2">Lipid metabolism; fatty acid biosynthesis.</text>
</comment>
<keyword evidence="4" id="KW-0536">Nodulation</keyword>
<keyword evidence="8" id="KW-0812">Transmembrane</keyword>
<sequence length="408" mass="42089">MRRVVITGLGSVSPYGVGVQALRQGLREQGSAIGPVRLCEGHAYARRNGGQVDDQQLEGLFTANECLMLDRATRFALLAGSEALASAGFAVADAEQAQGCAVYVGTALGGSESTHLTGQDLYGGGSATLAPWAVPRAMANAPASHLSIRHGFTGPSLTLSTACASSTQAVGEAWRLLRSGDAELALAGGTDACLNPLAWKAWEALRAMAPDTCRPFSAGRRGMVLGEGAAMLVLETLEHARERGAPILAEVLGYGVSSDAGDLVKPSVDGPLRAMRGAMRQAAVAPDRYDYINAHGTGTVLNDRCETAAIKAAFGDHAPQLCVSAVKSAVGHLMGAAGALELVAGLLAIGEGWVPATFNHEGPDPECDLDYVTEGPRTRPVGYWLKNAFAFGGLNTCLALGPAPQASP</sequence>
<dbReference type="Proteomes" id="UP000272622">
    <property type="component" value="Chromosome"/>
</dbReference>
<protein>
    <recommendedName>
        <fullName evidence="12">Nodulation protein E</fullName>
    </recommendedName>
    <alternativeName>
        <fullName evidence="13">Host-specificity of nodulation protein B</fullName>
    </alternativeName>
</protein>
<evidence type="ECO:0000256" key="5">
    <source>
        <dbReference type="ARBA" id="ARBA00022475"/>
    </source>
</evidence>
<dbReference type="SUPFAM" id="SSF53901">
    <property type="entry name" value="Thiolase-like"/>
    <property type="match status" value="2"/>
</dbReference>
<dbReference type="InterPro" id="IPR014030">
    <property type="entry name" value="Ketoacyl_synth_N"/>
</dbReference>
<evidence type="ECO:0000256" key="10">
    <source>
        <dbReference type="ARBA" id="ARBA00023136"/>
    </source>
</evidence>
<keyword evidence="5" id="KW-1003">Cell membrane</keyword>
<dbReference type="InterPro" id="IPR020841">
    <property type="entry name" value="PKS_Beta-ketoAc_synthase_dom"/>
</dbReference>
<evidence type="ECO:0000256" key="11">
    <source>
        <dbReference type="ARBA" id="ARBA00037576"/>
    </source>
</evidence>
<feature type="domain" description="Ketosynthase family 3 (KS3)" evidence="15">
    <location>
        <begin position="1"/>
        <end position="402"/>
    </location>
</feature>
<evidence type="ECO:0000256" key="6">
    <source>
        <dbReference type="ARBA" id="ARBA00022519"/>
    </source>
</evidence>
<dbReference type="PROSITE" id="PS00606">
    <property type="entry name" value="KS3_1"/>
    <property type="match status" value="1"/>
</dbReference>
<dbReference type="InterPro" id="IPR000794">
    <property type="entry name" value="Beta-ketoacyl_synthase"/>
</dbReference>